<reference evidence="2" key="1">
    <citation type="submission" date="2021-02" db="EMBL/GenBank/DDBJ databases">
        <authorList>
            <person name="Nowell W R."/>
        </authorList>
    </citation>
    <scope>NUCLEOTIDE SEQUENCE</scope>
</reference>
<feature type="non-terminal residue" evidence="2">
    <location>
        <position position="1"/>
    </location>
</feature>
<evidence type="ECO:0000313" key="3">
    <source>
        <dbReference type="Proteomes" id="UP000663887"/>
    </source>
</evidence>
<organism evidence="2 3">
    <name type="scientific">Rotaria magnacalcarata</name>
    <dbReference type="NCBI Taxonomy" id="392030"/>
    <lineage>
        <taxon>Eukaryota</taxon>
        <taxon>Metazoa</taxon>
        <taxon>Spiralia</taxon>
        <taxon>Gnathifera</taxon>
        <taxon>Rotifera</taxon>
        <taxon>Eurotatoria</taxon>
        <taxon>Bdelloidea</taxon>
        <taxon>Philodinida</taxon>
        <taxon>Philodinidae</taxon>
        <taxon>Rotaria</taxon>
    </lineage>
</organism>
<dbReference type="Proteomes" id="UP000663887">
    <property type="component" value="Unassembled WGS sequence"/>
</dbReference>
<gene>
    <name evidence="2" type="ORF">XDN619_LOCUS8596</name>
</gene>
<dbReference type="AlphaFoldDB" id="A0A816PPT9"/>
<evidence type="ECO:0000256" key="1">
    <source>
        <dbReference type="SAM" id="MobiDB-lite"/>
    </source>
</evidence>
<accession>A0A816PPT9</accession>
<evidence type="ECO:0000313" key="2">
    <source>
        <dbReference type="EMBL" id="CAF2051440.1"/>
    </source>
</evidence>
<comment type="caution">
    <text evidence="2">The sequence shown here is derived from an EMBL/GenBank/DDBJ whole genome shotgun (WGS) entry which is preliminary data.</text>
</comment>
<feature type="region of interest" description="Disordered" evidence="1">
    <location>
        <begin position="134"/>
        <end position="163"/>
    </location>
</feature>
<dbReference type="EMBL" id="CAJNRG010002805">
    <property type="protein sequence ID" value="CAF2051440.1"/>
    <property type="molecule type" value="Genomic_DNA"/>
</dbReference>
<sequence>SVSCQPTDIHSSYSRRQHPTTSIGFSYHIPSTPSFASLLLIPSTVMSLAQCSYFGQSNLSAQSLIQSSTPNHQLLHTSLTLFDADILIINSRLSSCQSFFVGYHSNTLFECLLQSEAEVRRLKQELAQRLQHNNNNHPILHSTHSTPPTASKSAHISSSSLPFNPINSSPNNQSISTSQFSSVFQPILKPISLTVPTPTVIAQPNILPTSIVINNSANIQSTIPSTLPVHIPPINTIQTSLFNNSNDIHSIS</sequence>
<protein>
    <submittedName>
        <fullName evidence="2">Uncharacterized protein</fullName>
    </submittedName>
</protein>
<feature type="compositionally biased region" description="Polar residues" evidence="1">
    <location>
        <begin position="134"/>
        <end position="150"/>
    </location>
</feature>
<feature type="compositionally biased region" description="Low complexity" evidence="1">
    <location>
        <begin position="151"/>
        <end position="163"/>
    </location>
</feature>
<name>A0A816PPT9_9BILA</name>
<proteinExistence type="predicted"/>